<dbReference type="PANTHER" id="PTHR10953:SF102">
    <property type="entry name" value="ADENYLYLTRANSFERASE AND SULFURTRANSFERASE MOCS3"/>
    <property type="match status" value="1"/>
</dbReference>
<keyword evidence="3" id="KW-1185">Reference proteome</keyword>
<dbReference type="AlphaFoldDB" id="A0A6V8N5V3"/>
<dbReference type="GO" id="GO:0005829">
    <property type="term" value="C:cytosol"/>
    <property type="evidence" value="ECO:0007669"/>
    <property type="project" value="TreeGrafter"/>
</dbReference>
<protein>
    <submittedName>
        <fullName evidence="2">Thiazole biosynthesis protein ThiF</fullName>
    </submittedName>
</protein>
<name>A0A6V8N5V3_9BACT</name>
<dbReference type="GO" id="GO:0004792">
    <property type="term" value="F:thiosulfate-cyanide sulfurtransferase activity"/>
    <property type="evidence" value="ECO:0007669"/>
    <property type="project" value="TreeGrafter"/>
</dbReference>
<sequence>MQNLDTERYARQLPLWGEAGQERLARAAVLVAGVGGLGATLSQILVRAGVGQLYLVDQGTVALSDLQRQSLYAECDLGRVKVEVARERLLAIDSSVTIEIDPGWIEDGFQAPGGIVAAVDCLDNFASRFALYRALPARCYFLHGGVEGGQGQLLTLLTGSSQPFEEICAGCRQPVGAIPVAPESVFVLAGLMAGELFRCLAGNPRLLDRFLVVDLAALTLSFLDV</sequence>
<dbReference type="Proteomes" id="UP000587586">
    <property type="component" value="Unassembled WGS sequence"/>
</dbReference>
<dbReference type="Gene3D" id="3.40.50.720">
    <property type="entry name" value="NAD(P)-binding Rossmann-like Domain"/>
    <property type="match status" value="1"/>
</dbReference>
<dbReference type="InterPro" id="IPR000594">
    <property type="entry name" value="ThiF_NAD_FAD-bd"/>
</dbReference>
<dbReference type="GO" id="GO:0016779">
    <property type="term" value="F:nucleotidyltransferase activity"/>
    <property type="evidence" value="ECO:0007669"/>
    <property type="project" value="TreeGrafter"/>
</dbReference>
<proteinExistence type="predicted"/>
<dbReference type="GO" id="GO:0008146">
    <property type="term" value="F:sulfotransferase activity"/>
    <property type="evidence" value="ECO:0007669"/>
    <property type="project" value="TreeGrafter"/>
</dbReference>
<accession>A0A6V8N5V3</accession>
<dbReference type="PANTHER" id="PTHR10953">
    <property type="entry name" value="UBIQUITIN-ACTIVATING ENZYME E1"/>
    <property type="match status" value="1"/>
</dbReference>
<dbReference type="GO" id="GO:0008641">
    <property type="term" value="F:ubiquitin-like modifier activating enzyme activity"/>
    <property type="evidence" value="ECO:0007669"/>
    <property type="project" value="InterPro"/>
</dbReference>
<dbReference type="InterPro" id="IPR035985">
    <property type="entry name" value="Ubiquitin-activating_enz"/>
</dbReference>
<comment type="caution">
    <text evidence="2">The sequence shown here is derived from an EMBL/GenBank/DDBJ whole genome shotgun (WGS) entry which is preliminary data.</text>
</comment>
<dbReference type="InterPro" id="IPR045886">
    <property type="entry name" value="ThiF/MoeB/HesA"/>
</dbReference>
<dbReference type="Pfam" id="PF00899">
    <property type="entry name" value="ThiF"/>
    <property type="match status" value="1"/>
</dbReference>
<evidence type="ECO:0000259" key="1">
    <source>
        <dbReference type="Pfam" id="PF00899"/>
    </source>
</evidence>
<dbReference type="SUPFAM" id="SSF69572">
    <property type="entry name" value="Activating enzymes of the ubiquitin-like proteins"/>
    <property type="match status" value="1"/>
</dbReference>
<dbReference type="EMBL" id="BLXZ01000003">
    <property type="protein sequence ID" value="GFO67926.1"/>
    <property type="molecule type" value="Genomic_DNA"/>
</dbReference>
<gene>
    <name evidence="2" type="ORF">GMLC_15050</name>
</gene>
<feature type="domain" description="THIF-type NAD/FAD binding fold" evidence="1">
    <location>
        <begin position="9"/>
        <end position="219"/>
    </location>
</feature>
<dbReference type="RefSeq" id="WP_246329742.1">
    <property type="nucleotide sequence ID" value="NZ_BLXZ01000003.1"/>
</dbReference>
<evidence type="ECO:0000313" key="3">
    <source>
        <dbReference type="Proteomes" id="UP000587586"/>
    </source>
</evidence>
<organism evidence="2 3">
    <name type="scientific">Geomonas limicola</name>
    <dbReference type="NCBI Taxonomy" id="2740186"/>
    <lineage>
        <taxon>Bacteria</taxon>
        <taxon>Pseudomonadati</taxon>
        <taxon>Thermodesulfobacteriota</taxon>
        <taxon>Desulfuromonadia</taxon>
        <taxon>Geobacterales</taxon>
        <taxon>Geobacteraceae</taxon>
        <taxon>Geomonas</taxon>
    </lineage>
</organism>
<reference evidence="3" key="1">
    <citation type="submission" date="2020-06" db="EMBL/GenBank/DDBJ databases">
        <title>Draft genomic sequecing of Geomonas sp. Red745.</title>
        <authorList>
            <person name="Itoh H."/>
            <person name="Xu Z.X."/>
            <person name="Ushijima N."/>
            <person name="Masuda Y."/>
            <person name="Shiratori Y."/>
            <person name="Senoo K."/>
        </authorList>
    </citation>
    <scope>NUCLEOTIDE SEQUENCE [LARGE SCALE GENOMIC DNA]</scope>
    <source>
        <strain evidence="3">Red745</strain>
    </source>
</reference>
<evidence type="ECO:0000313" key="2">
    <source>
        <dbReference type="EMBL" id="GFO67926.1"/>
    </source>
</evidence>